<evidence type="ECO:0000256" key="7">
    <source>
        <dbReference type="ARBA" id="ARBA00022917"/>
    </source>
</evidence>
<dbReference type="InterPro" id="IPR013155">
    <property type="entry name" value="M/V/L/I-tRNA-synth_anticd-bd"/>
</dbReference>
<keyword evidence="6 11" id="KW-0067">ATP-binding</keyword>
<dbReference type="InterPro" id="IPR002300">
    <property type="entry name" value="aa-tRNA-synth_Ia"/>
</dbReference>
<dbReference type="CDD" id="cd00812">
    <property type="entry name" value="LeuRS_core"/>
    <property type="match status" value="1"/>
</dbReference>
<evidence type="ECO:0000256" key="5">
    <source>
        <dbReference type="ARBA" id="ARBA00022741"/>
    </source>
</evidence>
<dbReference type="Gene3D" id="1.10.730.10">
    <property type="entry name" value="Isoleucyl-tRNA Synthetase, Domain 1"/>
    <property type="match status" value="1"/>
</dbReference>
<sequence>MKFLYLRNIKLKLLINKQFSLRKRFISSLGLWNEELSSEIKHQIEGHWKDKITEKPFDDKDESREKYYVLSMFPYPSGFLHMGHVRVYTISDTVARYQRMNGKNVIHPIGWDAFGLPAENAAIDRQLAPEDWTNKNITRMKQQLKQLGCSFEWDRELATCDPGYYRWTQELFLKLYDAGLAYQKEALVNWDPVDQTVLADEQVDENGCSWRSGAKVEKKLLKQWFIRTTKFAQPLYEGLNDSILQDWRDIIKLQKHWIGECNGVNFNFKIQNSDNFVTFWTSTPEFIEDARFVAIKDSHILAQKDSIKVQEGTVQLKCNLVNPFNNKLLPVFVTDQIEFLEHTDSFIGIPSICDKSANFATKHNILFEKNYFTDKVEEKQKEICEKANKINAGGYWSSAKLRDWLISRQRYWGTPIPMIHCKSCGTVPVNRENLPVKLPKLDKLSHRGRSPLEDISEWVNTSCPKCGNAAKRETDTLDTFVDSSWYFLRYLDPNNLKDMFDKDRASKMMPVDLYIGGKEHAVLHLYYARFISHFLHSLGLLPEREPFKRLLVQGMVMGRSYRVKGSGQYLPEDKVKILDLKKNKAIAKDTEEPVVISWEKMSKSKHNGVDPEDMFREYGIDTTRLLILADVAPTSHRNWNSNTFPGIINWQKRLWLTIKDFIKHRESPPEMIAEDKFKAQEDYLWDSRNYYIKGASFNYVISQQISVAVSKQQGLTNSIRRAPPAVFSHSLQFERALATQIILLAPLAPHFASELWAGFVSAPNRLNNSGEILWDKNVLEQNWPETDMEYELDLVCQVNGYENCTVKYPRKDLIKLTKEEAIRVAMGQQEVQNTLKVRNILNVDFKIYDGFEGIVNILTDQPAPRKNIETT</sequence>
<dbReference type="InterPro" id="IPR014729">
    <property type="entry name" value="Rossmann-like_a/b/a_fold"/>
</dbReference>
<name>A0A9N9MSJ4_9CUCU</name>
<evidence type="ECO:0000256" key="4">
    <source>
        <dbReference type="ARBA" id="ARBA00022598"/>
    </source>
</evidence>
<dbReference type="PROSITE" id="PS00178">
    <property type="entry name" value="AA_TRNA_LIGASE_I"/>
    <property type="match status" value="1"/>
</dbReference>
<keyword evidence="7 11" id="KW-0648">Protein biosynthesis</keyword>
<dbReference type="Gene3D" id="3.40.50.620">
    <property type="entry name" value="HUPs"/>
    <property type="match status" value="2"/>
</dbReference>
<keyword evidence="4 11" id="KW-0436">Ligase</keyword>
<proteinExistence type="inferred from homology"/>
<gene>
    <name evidence="15" type="ORF">CEUTPL_LOCUS11088</name>
</gene>
<evidence type="ECO:0000256" key="8">
    <source>
        <dbReference type="ARBA" id="ARBA00023146"/>
    </source>
</evidence>
<evidence type="ECO:0000313" key="16">
    <source>
        <dbReference type="Proteomes" id="UP001152799"/>
    </source>
</evidence>
<dbReference type="InterPro" id="IPR001412">
    <property type="entry name" value="aa-tRNA-synth_I_CS"/>
</dbReference>
<dbReference type="FunFam" id="3.40.50.620:FF:000100">
    <property type="entry name" value="probable leucine--tRNA ligase, mitochondrial"/>
    <property type="match status" value="1"/>
</dbReference>
<keyword evidence="5 11" id="KW-0547">Nucleotide-binding</keyword>
<dbReference type="PANTHER" id="PTHR43740:SF2">
    <property type="entry name" value="LEUCINE--TRNA LIGASE, MITOCHONDRIAL"/>
    <property type="match status" value="1"/>
</dbReference>
<dbReference type="GO" id="GO:0005759">
    <property type="term" value="C:mitochondrial matrix"/>
    <property type="evidence" value="ECO:0007669"/>
    <property type="project" value="UniProtKB-SubCell"/>
</dbReference>
<dbReference type="SUPFAM" id="SSF52374">
    <property type="entry name" value="Nucleotidylyl transferase"/>
    <property type="match status" value="1"/>
</dbReference>
<evidence type="ECO:0000256" key="9">
    <source>
        <dbReference type="ARBA" id="ARBA00030520"/>
    </source>
</evidence>
<dbReference type="FunFam" id="3.40.50.620:FF:000003">
    <property type="entry name" value="Leucine--tRNA ligase"/>
    <property type="match status" value="1"/>
</dbReference>
<evidence type="ECO:0000256" key="6">
    <source>
        <dbReference type="ARBA" id="ARBA00022840"/>
    </source>
</evidence>
<dbReference type="Gene3D" id="2.20.28.290">
    <property type="match status" value="1"/>
</dbReference>
<evidence type="ECO:0000256" key="1">
    <source>
        <dbReference type="ARBA" id="ARBA00004305"/>
    </source>
</evidence>
<dbReference type="SUPFAM" id="SSF47323">
    <property type="entry name" value="Anticodon-binding domain of a subclass of class I aminoacyl-tRNA synthetases"/>
    <property type="match status" value="1"/>
</dbReference>
<dbReference type="InterPro" id="IPR009008">
    <property type="entry name" value="Val/Leu/Ile-tRNA-synth_edit"/>
</dbReference>
<dbReference type="Proteomes" id="UP001152799">
    <property type="component" value="Chromosome 6"/>
</dbReference>
<comment type="catalytic activity">
    <reaction evidence="10">
        <text>tRNA(Leu) + L-leucine + ATP = L-leucyl-tRNA(Leu) + AMP + diphosphate</text>
        <dbReference type="Rhea" id="RHEA:11688"/>
        <dbReference type="Rhea" id="RHEA-COMP:9613"/>
        <dbReference type="Rhea" id="RHEA-COMP:9622"/>
        <dbReference type="ChEBI" id="CHEBI:30616"/>
        <dbReference type="ChEBI" id="CHEBI:33019"/>
        <dbReference type="ChEBI" id="CHEBI:57427"/>
        <dbReference type="ChEBI" id="CHEBI:78442"/>
        <dbReference type="ChEBI" id="CHEBI:78494"/>
        <dbReference type="ChEBI" id="CHEBI:456215"/>
        <dbReference type="EC" id="6.1.1.4"/>
    </reaction>
</comment>
<feature type="domain" description="Aminoacyl-tRNA synthetase class Ia" evidence="12">
    <location>
        <begin position="47"/>
        <end position="240"/>
    </location>
</feature>
<dbReference type="OrthoDB" id="15954at2759"/>
<dbReference type="Pfam" id="PF00133">
    <property type="entry name" value="tRNA-synt_1"/>
    <property type="match status" value="2"/>
</dbReference>
<comment type="similarity">
    <text evidence="2 11">Belongs to the class-I aminoacyl-tRNA synthetase family.</text>
</comment>
<dbReference type="GO" id="GO:0002161">
    <property type="term" value="F:aminoacyl-tRNA deacylase activity"/>
    <property type="evidence" value="ECO:0007669"/>
    <property type="project" value="InterPro"/>
</dbReference>
<dbReference type="GO" id="GO:0005524">
    <property type="term" value="F:ATP binding"/>
    <property type="evidence" value="ECO:0007669"/>
    <property type="project" value="UniProtKB-KW"/>
</dbReference>
<feature type="domain" description="Methionyl/Valyl/Leucyl/Isoleucyl-tRNA synthetase anticodon-binding" evidence="13">
    <location>
        <begin position="735"/>
        <end position="798"/>
    </location>
</feature>
<evidence type="ECO:0000256" key="11">
    <source>
        <dbReference type="RuleBase" id="RU363035"/>
    </source>
</evidence>
<dbReference type="PANTHER" id="PTHR43740">
    <property type="entry name" value="LEUCYL-TRNA SYNTHETASE"/>
    <property type="match status" value="1"/>
</dbReference>
<keyword evidence="16" id="KW-1185">Reference proteome</keyword>
<dbReference type="InterPro" id="IPR002302">
    <property type="entry name" value="Leu-tRNA-ligase"/>
</dbReference>
<feature type="domain" description="Leucyl-tRNA synthetase editing" evidence="14">
    <location>
        <begin position="255"/>
        <end position="305"/>
    </location>
</feature>
<dbReference type="FunFam" id="1.10.730.10:FF:000060">
    <property type="entry name" value="Leucyl-tRNA synthetase"/>
    <property type="match status" value="1"/>
</dbReference>
<evidence type="ECO:0000256" key="10">
    <source>
        <dbReference type="ARBA" id="ARBA00047469"/>
    </source>
</evidence>
<dbReference type="PRINTS" id="PR00985">
    <property type="entry name" value="TRNASYNTHLEU"/>
</dbReference>
<evidence type="ECO:0000259" key="12">
    <source>
        <dbReference type="Pfam" id="PF00133"/>
    </source>
</evidence>
<dbReference type="GO" id="GO:0004823">
    <property type="term" value="F:leucine-tRNA ligase activity"/>
    <property type="evidence" value="ECO:0007669"/>
    <property type="project" value="UniProtKB-EC"/>
</dbReference>
<dbReference type="GO" id="GO:0006429">
    <property type="term" value="P:leucyl-tRNA aminoacylation"/>
    <property type="evidence" value="ECO:0007669"/>
    <property type="project" value="InterPro"/>
</dbReference>
<dbReference type="Pfam" id="PF08264">
    <property type="entry name" value="Anticodon_1"/>
    <property type="match status" value="1"/>
</dbReference>
<dbReference type="Pfam" id="PF13603">
    <property type="entry name" value="tRNA-synt_1_2"/>
    <property type="match status" value="1"/>
</dbReference>
<dbReference type="EC" id="6.1.1.4" evidence="3"/>
<dbReference type="InterPro" id="IPR009080">
    <property type="entry name" value="tRNAsynth_Ia_anticodon-bd"/>
</dbReference>
<dbReference type="GO" id="GO:0032543">
    <property type="term" value="P:mitochondrial translation"/>
    <property type="evidence" value="ECO:0007669"/>
    <property type="project" value="TreeGrafter"/>
</dbReference>
<dbReference type="AlphaFoldDB" id="A0A9N9MSJ4"/>
<accession>A0A9N9MSJ4</accession>
<protein>
    <recommendedName>
        <fullName evidence="3">leucine--tRNA ligase</fullName>
        <ecNumber evidence="3">6.1.1.4</ecNumber>
    </recommendedName>
    <alternativeName>
        <fullName evidence="9">Leucyl-tRNA synthetase</fullName>
    </alternativeName>
</protein>
<reference evidence="15" key="1">
    <citation type="submission" date="2022-01" db="EMBL/GenBank/DDBJ databases">
        <authorList>
            <person name="King R."/>
        </authorList>
    </citation>
    <scope>NUCLEOTIDE SEQUENCE</scope>
</reference>
<evidence type="ECO:0000259" key="14">
    <source>
        <dbReference type="Pfam" id="PF13603"/>
    </source>
</evidence>
<organism evidence="15 16">
    <name type="scientific">Ceutorhynchus assimilis</name>
    <name type="common">cabbage seed weevil</name>
    <dbReference type="NCBI Taxonomy" id="467358"/>
    <lineage>
        <taxon>Eukaryota</taxon>
        <taxon>Metazoa</taxon>
        <taxon>Ecdysozoa</taxon>
        <taxon>Arthropoda</taxon>
        <taxon>Hexapoda</taxon>
        <taxon>Insecta</taxon>
        <taxon>Pterygota</taxon>
        <taxon>Neoptera</taxon>
        <taxon>Endopterygota</taxon>
        <taxon>Coleoptera</taxon>
        <taxon>Polyphaga</taxon>
        <taxon>Cucujiformia</taxon>
        <taxon>Curculionidae</taxon>
        <taxon>Ceutorhynchinae</taxon>
        <taxon>Ceutorhynchus</taxon>
    </lineage>
</organism>
<evidence type="ECO:0000256" key="2">
    <source>
        <dbReference type="ARBA" id="ARBA00005594"/>
    </source>
</evidence>
<evidence type="ECO:0000313" key="15">
    <source>
        <dbReference type="EMBL" id="CAG9770639.1"/>
    </source>
</evidence>
<evidence type="ECO:0000256" key="3">
    <source>
        <dbReference type="ARBA" id="ARBA00013164"/>
    </source>
</evidence>
<dbReference type="EMBL" id="OU892282">
    <property type="protein sequence ID" value="CAG9770639.1"/>
    <property type="molecule type" value="Genomic_DNA"/>
</dbReference>
<dbReference type="InterPro" id="IPR025709">
    <property type="entry name" value="Leu_tRNA-synth_edit"/>
</dbReference>
<feature type="domain" description="Aminoacyl-tRNA synthetase class Ia" evidence="12">
    <location>
        <begin position="400"/>
        <end position="558"/>
    </location>
</feature>
<comment type="subcellular location">
    <subcellularLocation>
        <location evidence="1">Mitochondrion matrix</location>
    </subcellularLocation>
</comment>
<keyword evidence="8 11" id="KW-0030">Aminoacyl-tRNA synthetase</keyword>
<evidence type="ECO:0000259" key="13">
    <source>
        <dbReference type="Pfam" id="PF08264"/>
    </source>
</evidence>
<dbReference type="SUPFAM" id="SSF50677">
    <property type="entry name" value="ValRS/IleRS/LeuRS editing domain"/>
    <property type="match status" value="1"/>
</dbReference>